<dbReference type="EMBL" id="AMQM01003859">
    <property type="status" value="NOT_ANNOTATED_CDS"/>
    <property type="molecule type" value="Genomic_DNA"/>
</dbReference>
<name>T1F474_HELRO</name>
<reference evidence="1 3" key="2">
    <citation type="journal article" date="2013" name="Nature">
        <title>Insights into bilaterian evolution from three spiralian genomes.</title>
        <authorList>
            <person name="Simakov O."/>
            <person name="Marletaz F."/>
            <person name="Cho S.J."/>
            <person name="Edsinger-Gonzales E."/>
            <person name="Havlak P."/>
            <person name="Hellsten U."/>
            <person name="Kuo D.H."/>
            <person name="Larsson T."/>
            <person name="Lv J."/>
            <person name="Arendt D."/>
            <person name="Savage R."/>
            <person name="Osoegawa K."/>
            <person name="de Jong P."/>
            <person name="Grimwood J."/>
            <person name="Chapman J.A."/>
            <person name="Shapiro H."/>
            <person name="Aerts A."/>
            <person name="Otillar R.P."/>
            <person name="Terry A.Y."/>
            <person name="Boore J.L."/>
            <person name="Grigoriev I.V."/>
            <person name="Lindberg D.R."/>
            <person name="Seaver E.C."/>
            <person name="Weisblat D.A."/>
            <person name="Putnam N.H."/>
            <person name="Rokhsar D.S."/>
        </authorList>
    </citation>
    <scope>NUCLEOTIDE SEQUENCE</scope>
</reference>
<evidence type="ECO:0000313" key="1">
    <source>
        <dbReference type="EMBL" id="ESO05716.1"/>
    </source>
</evidence>
<dbReference type="CTD" id="20203623"/>
<dbReference type="EMBL" id="KB096325">
    <property type="protein sequence ID" value="ESO05716.1"/>
    <property type="molecule type" value="Genomic_DNA"/>
</dbReference>
<dbReference type="PANTHER" id="PTHR10725">
    <property type="entry name" value="THAP DOMAIN-CONTAINING PROTEIN 9"/>
    <property type="match status" value="1"/>
</dbReference>
<keyword evidence="3" id="KW-1185">Reference proteome</keyword>
<dbReference type="PANTHER" id="PTHR10725:SF74">
    <property type="entry name" value="ERAP1-LIKE C-TERMINAL DOMAIN-CONTAINING PROTEIN"/>
    <property type="match status" value="1"/>
</dbReference>
<dbReference type="AlphaFoldDB" id="T1F474"/>
<evidence type="ECO:0000313" key="2">
    <source>
        <dbReference type="EnsemblMetazoa" id="HelroP171378"/>
    </source>
</evidence>
<reference evidence="3" key="1">
    <citation type="submission" date="2012-12" db="EMBL/GenBank/DDBJ databases">
        <authorList>
            <person name="Hellsten U."/>
            <person name="Grimwood J."/>
            <person name="Chapman J.A."/>
            <person name="Shapiro H."/>
            <person name="Aerts A."/>
            <person name="Otillar R.P."/>
            <person name="Terry A.Y."/>
            <person name="Boore J.L."/>
            <person name="Simakov O."/>
            <person name="Marletaz F."/>
            <person name="Cho S.-J."/>
            <person name="Edsinger-Gonzales E."/>
            <person name="Havlak P."/>
            <person name="Kuo D.-H."/>
            <person name="Larsson T."/>
            <person name="Lv J."/>
            <person name="Arendt D."/>
            <person name="Savage R."/>
            <person name="Osoegawa K."/>
            <person name="de Jong P."/>
            <person name="Lindberg D.R."/>
            <person name="Seaver E.C."/>
            <person name="Weisblat D.A."/>
            <person name="Putnam N.H."/>
            <person name="Grigoriev I.V."/>
            <person name="Rokhsar D.S."/>
        </authorList>
    </citation>
    <scope>NUCLEOTIDE SEQUENCE</scope>
</reference>
<accession>T1F474</accession>
<gene>
    <name evidence="2" type="primary">20203623</name>
    <name evidence="1" type="ORF">HELRODRAFT_171378</name>
</gene>
<dbReference type="RefSeq" id="XP_009016349.1">
    <property type="nucleotide sequence ID" value="XM_009018101.1"/>
</dbReference>
<dbReference type="EnsemblMetazoa" id="HelroT171378">
    <property type="protein sequence ID" value="HelroP171378"/>
    <property type="gene ID" value="HelroG171378"/>
</dbReference>
<reference evidence="2" key="3">
    <citation type="submission" date="2015-06" db="UniProtKB">
        <authorList>
            <consortium name="EnsemblMetazoa"/>
        </authorList>
    </citation>
    <scope>IDENTIFICATION</scope>
</reference>
<dbReference type="InParanoid" id="T1F474"/>
<dbReference type="KEGG" id="hro:HELRODRAFT_171378"/>
<dbReference type="HOGENOM" id="CLU_1733473_0_0_1"/>
<evidence type="ECO:0000313" key="3">
    <source>
        <dbReference type="Proteomes" id="UP000015101"/>
    </source>
</evidence>
<proteinExistence type="predicted"/>
<protein>
    <submittedName>
        <fullName evidence="1 2">Uncharacterized protein</fullName>
    </submittedName>
</protein>
<organism evidence="2 3">
    <name type="scientific">Helobdella robusta</name>
    <name type="common">Californian leech</name>
    <dbReference type="NCBI Taxonomy" id="6412"/>
    <lineage>
        <taxon>Eukaryota</taxon>
        <taxon>Metazoa</taxon>
        <taxon>Spiralia</taxon>
        <taxon>Lophotrochozoa</taxon>
        <taxon>Annelida</taxon>
        <taxon>Clitellata</taxon>
        <taxon>Hirudinea</taxon>
        <taxon>Rhynchobdellida</taxon>
        <taxon>Glossiphoniidae</taxon>
        <taxon>Helobdella</taxon>
    </lineage>
</organism>
<sequence length="151" mass="17370">MTHNNNITNCERSSMNFENRWVLRSALNFASDGEVVRKVASAREQDKEIYEKRKGHEQLDEQQKGLSLRHIESDQAIKKKESSLANMDKSAVNKLISSESQRITYLVNQNTHSKAWENFVMVNVNQTFCGYLKCLKCDALLAWKSEMVLVA</sequence>
<dbReference type="Proteomes" id="UP000015101">
    <property type="component" value="Unassembled WGS sequence"/>
</dbReference>
<dbReference type="GeneID" id="20203623"/>